<dbReference type="Pfam" id="PF14223">
    <property type="entry name" value="Retrotran_gag_2"/>
    <property type="match status" value="1"/>
</dbReference>
<evidence type="ECO:0000259" key="3">
    <source>
        <dbReference type="Pfam" id="PF13976"/>
    </source>
</evidence>
<dbReference type="Gene3D" id="4.10.60.10">
    <property type="entry name" value="Zinc finger, CCHC-type"/>
    <property type="match status" value="1"/>
</dbReference>
<protein>
    <submittedName>
        <fullName evidence="5">Uncharacterized protein</fullName>
    </submittedName>
</protein>
<feature type="domain" description="Retrovirus-related Pol polyprotein from transposon TNT 1-94-like beta-barrel" evidence="4">
    <location>
        <begin position="489"/>
        <end position="534"/>
    </location>
</feature>
<dbReference type="SUPFAM" id="SSF57756">
    <property type="entry name" value="Retrovirus zinc finger-like domains"/>
    <property type="match status" value="1"/>
</dbReference>
<dbReference type="InterPro" id="IPR036875">
    <property type="entry name" value="Znf_CCHC_sf"/>
</dbReference>
<evidence type="ECO:0000259" key="4">
    <source>
        <dbReference type="Pfam" id="PF22936"/>
    </source>
</evidence>
<dbReference type="AlphaFoldDB" id="A0A699GY40"/>
<feature type="compositionally biased region" description="Low complexity" evidence="1">
    <location>
        <begin position="288"/>
        <end position="317"/>
    </location>
</feature>
<dbReference type="Pfam" id="PF13976">
    <property type="entry name" value="gag_pre-integrs"/>
    <property type="match status" value="1"/>
</dbReference>
<dbReference type="InterPro" id="IPR013103">
    <property type="entry name" value="RVT_2"/>
</dbReference>
<feature type="region of interest" description="Disordered" evidence="1">
    <location>
        <begin position="965"/>
        <end position="1002"/>
    </location>
</feature>
<dbReference type="Pfam" id="PF07727">
    <property type="entry name" value="RVT_2"/>
    <property type="match status" value="1"/>
</dbReference>
<evidence type="ECO:0000313" key="5">
    <source>
        <dbReference type="EMBL" id="GEW31322.1"/>
    </source>
</evidence>
<feature type="domain" description="GAG-pre-integrase" evidence="3">
    <location>
        <begin position="540"/>
        <end position="569"/>
    </location>
</feature>
<sequence length="1252" mass="143081">VSLTYAGNLIKEILLKVESILSQVNPHGFVGRWRYLIPVEPQIHNHIFQDFRYSDGFECYQVIKIGRYEHVIWVRVQVTLHDKRIVMKVTLHYEAIVMQVTLHDKRIVMQVTLHYEAIVMQVTLHDKRIVMQVTLHYEAIVIQVTLHYEFKQKKSRKKNVNGVEQTYPPTTTKEKLARKNELKARGLEVIMSQKTQKTLLKQQYENFNGSSSEGLDQTYDRPQKFISQLEILGETISQEDMNLKLLRSLLSEWKTYTLIWRNKLDLETLSMDDLYNNLKIYETEVKGSSSSSQNSQNVAFMSSNSSSSTNQAHGSNSANTNSLSDVVIYSFFANQSNSPQLDNQDLQSIDNDDLEEMDLKWQMAMLTMRAKRFLKKTRRKVGTDGSKTIGFDKTKVECYNYHKRGHFARECRAPRENRNREPIRRNVTVETTDANALVALDGFGYDWSDQAKEGPTNFTLMAYTSLGSLSSSNSDTEGNPQLKLHEKGVIDSGCSRHMTRNMSYLSEYEEIDGGYVAFGGDPKRGKITGKGKISTGGLTCLFAKATLDETNLWHRRLGHINFKTMNKLDSPGDAFKPSGEEEKKDVKNPGNKDSEVPSTKDPRVNQEKDTNVNNTYIINIVSPTINAADINDNAVDKNIVYGCVDDPNMPNLEEIVYLDDDEKVGAEADMTCLDPNILQIWTLVELPYGKRAIGTKWIYINKKDERGIVIRNKARLVAHGYTQEDGVDYDEVFAPVARIEAIRMFLPYASFKDFVMYQMDVKSAFLVYKVENALYGLHQALRARLMIGMGWIYSLDEIRAYTGISKVSAARQKATAKAKHVNEEAKLHAKIDEKRVIITKALIRRDLRFGDKGGIACLPNEAIFEQLTLMGFIRVFLNNQLEEMANHTRIYVPPSHTKKIFGNMKRVGQGFQGESHSYFQLCWCKLNKKKIRRKDIELPQTSVPIEVVVDEVVYEEMYDNVKSATATTNGLDVEHDRGSGPRRQETMGDAAAQTRSERVSKFSNDPSLLRVNTLRSREDRLQHKELIELCTKFSDRVLDLQTTKTAQAKEIANIKKIVKRLERKKKSISHGLKRIEDIDADDNITLINNQEMFNADRDLHGEEVVARQEKEVLHKETQYVQNVVKKGDKGATTIETSITIPTPNSTRPKAIGVVMQEPSKTNTTITIPIPLKVQDKGKGIMVEEPLKMKKKDQISFDHQEAMKLQAEINEKERLTEERVRLAGMKAQQEKEANISWIEQWHDVRLRLKLTLN</sequence>
<dbReference type="GO" id="GO:0003676">
    <property type="term" value="F:nucleic acid binding"/>
    <property type="evidence" value="ECO:0007669"/>
    <property type="project" value="InterPro"/>
</dbReference>
<dbReference type="InterPro" id="IPR025724">
    <property type="entry name" value="GAG-pre-integrase_dom"/>
</dbReference>
<dbReference type="EMBL" id="BKCJ010053300">
    <property type="protein sequence ID" value="GEW31322.1"/>
    <property type="molecule type" value="Genomic_DNA"/>
</dbReference>
<accession>A0A699GY40</accession>
<comment type="caution">
    <text evidence="5">The sequence shown here is derived from an EMBL/GenBank/DDBJ whole genome shotgun (WGS) entry which is preliminary data.</text>
</comment>
<dbReference type="GO" id="GO:0008270">
    <property type="term" value="F:zinc ion binding"/>
    <property type="evidence" value="ECO:0007669"/>
    <property type="project" value="InterPro"/>
</dbReference>
<proteinExistence type="predicted"/>
<feature type="domain" description="Reverse transcriptase Ty1/copia-type" evidence="2">
    <location>
        <begin position="679"/>
        <end position="775"/>
    </location>
</feature>
<reference evidence="5" key="1">
    <citation type="journal article" date="2019" name="Sci. Rep.">
        <title>Draft genome of Tanacetum cinerariifolium, the natural source of mosquito coil.</title>
        <authorList>
            <person name="Yamashiro T."/>
            <person name="Shiraishi A."/>
            <person name="Satake H."/>
            <person name="Nakayama K."/>
        </authorList>
    </citation>
    <scope>NUCLEOTIDE SEQUENCE</scope>
</reference>
<feature type="region of interest" description="Disordered" evidence="1">
    <location>
        <begin position="568"/>
        <end position="609"/>
    </location>
</feature>
<evidence type="ECO:0000259" key="2">
    <source>
        <dbReference type="Pfam" id="PF07727"/>
    </source>
</evidence>
<feature type="non-terminal residue" evidence="5">
    <location>
        <position position="1"/>
    </location>
</feature>
<evidence type="ECO:0000256" key="1">
    <source>
        <dbReference type="SAM" id="MobiDB-lite"/>
    </source>
</evidence>
<feature type="compositionally biased region" description="Basic and acidic residues" evidence="1">
    <location>
        <begin position="972"/>
        <end position="986"/>
    </location>
</feature>
<dbReference type="Pfam" id="PF22936">
    <property type="entry name" value="Pol_BBD"/>
    <property type="match status" value="1"/>
</dbReference>
<name>A0A699GY40_TANCI</name>
<feature type="compositionally biased region" description="Basic and acidic residues" evidence="1">
    <location>
        <begin position="578"/>
        <end position="609"/>
    </location>
</feature>
<dbReference type="InterPro" id="IPR054722">
    <property type="entry name" value="PolX-like_BBD"/>
</dbReference>
<organism evidence="5">
    <name type="scientific">Tanacetum cinerariifolium</name>
    <name type="common">Dalmatian daisy</name>
    <name type="synonym">Chrysanthemum cinerariifolium</name>
    <dbReference type="NCBI Taxonomy" id="118510"/>
    <lineage>
        <taxon>Eukaryota</taxon>
        <taxon>Viridiplantae</taxon>
        <taxon>Streptophyta</taxon>
        <taxon>Embryophyta</taxon>
        <taxon>Tracheophyta</taxon>
        <taxon>Spermatophyta</taxon>
        <taxon>Magnoliopsida</taxon>
        <taxon>eudicotyledons</taxon>
        <taxon>Gunneridae</taxon>
        <taxon>Pentapetalae</taxon>
        <taxon>asterids</taxon>
        <taxon>campanulids</taxon>
        <taxon>Asterales</taxon>
        <taxon>Asteraceae</taxon>
        <taxon>Asteroideae</taxon>
        <taxon>Anthemideae</taxon>
        <taxon>Anthemidinae</taxon>
        <taxon>Tanacetum</taxon>
    </lineage>
</organism>
<feature type="region of interest" description="Disordered" evidence="1">
    <location>
        <begin position="286"/>
        <end position="318"/>
    </location>
</feature>
<gene>
    <name evidence="5" type="ORF">Tci_203298</name>
</gene>